<name>A0A1J1HXH9_9DIPT</name>
<evidence type="ECO:0000313" key="2">
    <source>
        <dbReference type="EMBL" id="CRK92234.1"/>
    </source>
</evidence>
<proteinExistence type="predicted"/>
<accession>A0A1J1HXH9</accession>
<gene>
    <name evidence="2" type="ORF">CLUMA_CG005845</name>
</gene>
<sequence>MISMPKNHCNQSHSQPASHYENLPIHNISSRKTRRKNSPNDHLQQQQQQKNKRNISIVREWKSAKHSYTNGYKQSPIAKTKRA</sequence>
<dbReference type="EMBL" id="CVRI01000024">
    <property type="protein sequence ID" value="CRK92234.1"/>
    <property type="molecule type" value="Genomic_DNA"/>
</dbReference>
<dbReference type="AlphaFoldDB" id="A0A1J1HXH9"/>
<reference evidence="2 3" key="1">
    <citation type="submission" date="2015-04" db="EMBL/GenBank/DDBJ databases">
        <authorList>
            <person name="Syromyatnikov M.Y."/>
            <person name="Popov V.N."/>
        </authorList>
    </citation>
    <scope>NUCLEOTIDE SEQUENCE [LARGE SCALE GENOMIC DNA]</scope>
</reference>
<feature type="compositionally biased region" description="Polar residues" evidence="1">
    <location>
        <begin position="8"/>
        <end position="17"/>
    </location>
</feature>
<protein>
    <submittedName>
        <fullName evidence="2">CLUMA_CG005845, isoform A</fullName>
    </submittedName>
</protein>
<evidence type="ECO:0000256" key="1">
    <source>
        <dbReference type="SAM" id="MobiDB-lite"/>
    </source>
</evidence>
<organism evidence="2 3">
    <name type="scientific">Clunio marinus</name>
    <dbReference type="NCBI Taxonomy" id="568069"/>
    <lineage>
        <taxon>Eukaryota</taxon>
        <taxon>Metazoa</taxon>
        <taxon>Ecdysozoa</taxon>
        <taxon>Arthropoda</taxon>
        <taxon>Hexapoda</taxon>
        <taxon>Insecta</taxon>
        <taxon>Pterygota</taxon>
        <taxon>Neoptera</taxon>
        <taxon>Endopterygota</taxon>
        <taxon>Diptera</taxon>
        <taxon>Nematocera</taxon>
        <taxon>Chironomoidea</taxon>
        <taxon>Chironomidae</taxon>
        <taxon>Clunio</taxon>
    </lineage>
</organism>
<evidence type="ECO:0000313" key="3">
    <source>
        <dbReference type="Proteomes" id="UP000183832"/>
    </source>
</evidence>
<keyword evidence="3" id="KW-1185">Reference proteome</keyword>
<feature type="region of interest" description="Disordered" evidence="1">
    <location>
        <begin position="1"/>
        <end position="55"/>
    </location>
</feature>
<dbReference type="Proteomes" id="UP000183832">
    <property type="component" value="Unassembled WGS sequence"/>
</dbReference>